<organism evidence="3 4">
    <name type="scientific">Hippocampus comes</name>
    <name type="common">Tiger tail seahorse</name>
    <dbReference type="NCBI Taxonomy" id="109280"/>
    <lineage>
        <taxon>Eukaryota</taxon>
        <taxon>Metazoa</taxon>
        <taxon>Chordata</taxon>
        <taxon>Craniata</taxon>
        <taxon>Vertebrata</taxon>
        <taxon>Euteleostomi</taxon>
        <taxon>Actinopterygii</taxon>
        <taxon>Neopterygii</taxon>
        <taxon>Teleostei</taxon>
        <taxon>Neoteleostei</taxon>
        <taxon>Acanthomorphata</taxon>
        <taxon>Syngnathiaria</taxon>
        <taxon>Syngnathiformes</taxon>
        <taxon>Syngnathoidei</taxon>
        <taxon>Syngnathidae</taxon>
        <taxon>Hippocampus</taxon>
    </lineage>
</organism>
<dbReference type="PANTHER" id="PTHR32023">
    <property type="entry name" value="PILR ALPHA-ASSOCIATED NEURAL PROTEIN"/>
    <property type="match status" value="1"/>
</dbReference>
<reference evidence="3" key="1">
    <citation type="submission" date="2025-08" db="UniProtKB">
        <authorList>
            <consortium name="Ensembl"/>
        </authorList>
    </citation>
    <scope>IDENTIFICATION</scope>
</reference>
<dbReference type="PANTHER" id="PTHR32023:SF2">
    <property type="entry name" value="PILR ALPHA-ASSOCIATED NEURAL PROTEIN"/>
    <property type="match status" value="1"/>
</dbReference>
<dbReference type="InterPro" id="IPR039628">
    <property type="entry name" value="PIANP"/>
</dbReference>
<dbReference type="Ensembl" id="ENSHCOT00000016306.1">
    <property type="protein sequence ID" value="ENSHCOP00000010005.1"/>
    <property type="gene ID" value="ENSHCOG00000012549.1"/>
</dbReference>
<sequence length="156" mass="17054">MERIAPVVQLTALVSLVLVVLVTRPSTCHCDDEGEERAEALAVQLSVSAQATPTPLWAVVWGPTHPLEDETHHLLSSQETVDPQFYVTVTISTLLILTAIIITAKLSYDRSCSRHPPPMSRGVAPPLSRALPCSLASEESRQTLHSTSFSFADRER</sequence>
<dbReference type="Proteomes" id="UP000264820">
    <property type="component" value="Unplaced"/>
</dbReference>
<keyword evidence="1" id="KW-1133">Transmembrane helix</keyword>
<keyword evidence="1" id="KW-0472">Membrane</keyword>
<evidence type="ECO:0000313" key="3">
    <source>
        <dbReference type="Ensembl" id="ENSHCOP00000010005.1"/>
    </source>
</evidence>
<evidence type="ECO:0000313" key="4">
    <source>
        <dbReference type="Proteomes" id="UP000264820"/>
    </source>
</evidence>
<feature type="transmembrane region" description="Helical" evidence="1">
    <location>
        <begin position="85"/>
        <end position="104"/>
    </location>
</feature>
<keyword evidence="4" id="KW-1185">Reference proteome</keyword>
<name>A0A3Q2XYD3_HIPCM</name>
<accession>A0A3Q2XYD3</accession>
<dbReference type="GO" id="GO:0050776">
    <property type="term" value="P:regulation of immune response"/>
    <property type="evidence" value="ECO:0007669"/>
    <property type="project" value="InterPro"/>
</dbReference>
<dbReference type="GO" id="GO:0016020">
    <property type="term" value="C:membrane"/>
    <property type="evidence" value="ECO:0007669"/>
    <property type="project" value="TreeGrafter"/>
</dbReference>
<proteinExistence type="predicted"/>
<dbReference type="STRING" id="109280.ENSHCOP00000010005"/>
<feature type="chain" id="PRO_5018779839" evidence="2">
    <location>
        <begin position="31"/>
        <end position="156"/>
    </location>
</feature>
<keyword evidence="2" id="KW-0732">Signal</keyword>
<keyword evidence="1" id="KW-0812">Transmembrane</keyword>
<evidence type="ECO:0000256" key="2">
    <source>
        <dbReference type="SAM" id="SignalP"/>
    </source>
</evidence>
<dbReference type="AlphaFoldDB" id="A0A3Q2XYD3"/>
<feature type="signal peptide" evidence="2">
    <location>
        <begin position="1"/>
        <end position="30"/>
    </location>
</feature>
<protein>
    <submittedName>
        <fullName evidence="3">Si:ch211-154o6.4</fullName>
    </submittedName>
</protein>
<dbReference type="GeneTree" id="ENSGT00650000094956"/>
<reference evidence="3" key="2">
    <citation type="submission" date="2025-09" db="UniProtKB">
        <authorList>
            <consortium name="Ensembl"/>
        </authorList>
    </citation>
    <scope>IDENTIFICATION</scope>
</reference>
<dbReference type="OMA" id="RPSTCHC"/>
<evidence type="ECO:0000256" key="1">
    <source>
        <dbReference type="SAM" id="Phobius"/>
    </source>
</evidence>